<proteinExistence type="predicted"/>
<gene>
    <name evidence="1" type="ORF">GFSPODELE1_LOCUS1630</name>
</gene>
<evidence type="ECO:0000313" key="2">
    <source>
        <dbReference type="Proteomes" id="UP001497453"/>
    </source>
</evidence>
<sequence length="176" mass="20124">MEGDGRIESSHSTTRHCLSYILRRKKGIGAMMKGKLLKQFGKVVCTRSIIYVEQERVHQDPSSNSAVSAFEVEELKSEGKWKLHGGYENAGDLEHNLLPKRKWSDELPERFEVGQDNLAIECRRSRGDLVKDRERSSHEYARNDFIRYQRDELDVGGDISVTSLFPILFSPATINP</sequence>
<dbReference type="EMBL" id="OZ037944">
    <property type="protein sequence ID" value="CAL1697388.1"/>
    <property type="molecule type" value="Genomic_DNA"/>
</dbReference>
<accession>A0ABP1CRR8</accession>
<name>A0ABP1CRR8_9APHY</name>
<reference evidence="2" key="1">
    <citation type="submission" date="2024-04" db="EMBL/GenBank/DDBJ databases">
        <authorList>
            <person name="Shaw F."/>
            <person name="Minotto A."/>
        </authorList>
    </citation>
    <scope>NUCLEOTIDE SEQUENCE [LARGE SCALE GENOMIC DNA]</scope>
</reference>
<protein>
    <submittedName>
        <fullName evidence="1">Uncharacterized protein</fullName>
    </submittedName>
</protein>
<keyword evidence="2" id="KW-1185">Reference proteome</keyword>
<evidence type="ECO:0000313" key="1">
    <source>
        <dbReference type="EMBL" id="CAL1697388.1"/>
    </source>
</evidence>
<organism evidence="1 2">
    <name type="scientific">Somion occarium</name>
    <dbReference type="NCBI Taxonomy" id="3059160"/>
    <lineage>
        <taxon>Eukaryota</taxon>
        <taxon>Fungi</taxon>
        <taxon>Dikarya</taxon>
        <taxon>Basidiomycota</taxon>
        <taxon>Agaricomycotina</taxon>
        <taxon>Agaricomycetes</taxon>
        <taxon>Polyporales</taxon>
        <taxon>Cerrenaceae</taxon>
        <taxon>Somion</taxon>
    </lineage>
</organism>
<dbReference type="Proteomes" id="UP001497453">
    <property type="component" value="Chromosome 1"/>
</dbReference>